<evidence type="ECO:0000256" key="3">
    <source>
        <dbReference type="ARBA" id="ARBA00022452"/>
    </source>
</evidence>
<dbReference type="OrthoDB" id="9762903at2"/>
<dbReference type="GO" id="GO:0044718">
    <property type="term" value="P:siderophore transmembrane transport"/>
    <property type="evidence" value="ECO:0007669"/>
    <property type="project" value="TreeGrafter"/>
</dbReference>
<dbReference type="InterPro" id="IPR000531">
    <property type="entry name" value="Beta-barrel_TonB"/>
</dbReference>
<accession>A0A2U8QSN1</accession>
<keyword evidence="7 10" id="KW-0472">Membrane</keyword>
<organism evidence="14 15">
    <name type="scientific">Flavobacterium sediminis</name>
    <dbReference type="NCBI Taxonomy" id="2201181"/>
    <lineage>
        <taxon>Bacteria</taxon>
        <taxon>Pseudomonadati</taxon>
        <taxon>Bacteroidota</taxon>
        <taxon>Flavobacteriia</taxon>
        <taxon>Flavobacteriales</taxon>
        <taxon>Flavobacteriaceae</taxon>
        <taxon>Flavobacterium</taxon>
    </lineage>
</organism>
<dbReference type="RefSeq" id="WP_109568243.1">
    <property type="nucleotide sequence ID" value="NZ_CP029463.1"/>
</dbReference>
<evidence type="ECO:0000313" key="14">
    <source>
        <dbReference type="EMBL" id="AWM12834.1"/>
    </source>
</evidence>
<evidence type="ECO:0000259" key="13">
    <source>
        <dbReference type="Pfam" id="PF07715"/>
    </source>
</evidence>
<dbReference type="InterPro" id="IPR039426">
    <property type="entry name" value="TonB-dep_rcpt-like"/>
</dbReference>
<keyword evidence="2 10" id="KW-0813">Transport</keyword>
<dbReference type="PANTHER" id="PTHR30069">
    <property type="entry name" value="TONB-DEPENDENT OUTER MEMBRANE RECEPTOR"/>
    <property type="match status" value="1"/>
</dbReference>
<evidence type="ECO:0000256" key="11">
    <source>
        <dbReference type="RuleBase" id="RU003357"/>
    </source>
</evidence>
<feature type="domain" description="TonB-dependent receptor-like beta-barrel" evidence="12">
    <location>
        <begin position="164"/>
        <end position="582"/>
    </location>
</feature>
<dbReference type="SUPFAM" id="SSF56935">
    <property type="entry name" value="Porins"/>
    <property type="match status" value="1"/>
</dbReference>
<dbReference type="Proteomes" id="UP000245429">
    <property type="component" value="Chromosome"/>
</dbReference>
<evidence type="ECO:0000256" key="7">
    <source>
        <dbReference type="ARBA" id="ARBA00023136"/>
    </source>
</evidence>
<keyword evidence="4 10" id="KW-0812">Transmembrane</keyword>
<evidence type="ECO:0000256" key="4">
    <source>
        <dbReference type="ARBA" id="ARBA00022692"/>
    </source>
</evidence>
<name>A0A2U8QSN1_9FLAO</name>
<dbReference type="InterPro" id="IPR036942">
    <property type="entry name" value="Beta-barrel_TonB_sf"/>
</dbReference>
<comment type="similarity">
    <text evidence="10 11">Belongs to the TonB-dependent receptor family.</text>
</comment>
<dbReference type="PANTHER" id="PTHR30069:SF29">
    <property type="entry name" value="HEMOGLOBIN AND HEMOGLOBIN-HAPTOGLOBIN-BINDING PROTEIN 1-RELATED"/>
    <property type="match status" value="1"/>
</dbReference>
<evidence type="ECO:0000256" key="1">
    <source>
        <dbReference type="ARBA" id="ARBA00004571"/>
    </source>
</evidence>
<dbReference type="GO" id="GO:0009279">
    <property type="term" value="C:cell outer membrane"/>
    <property type="evidence" value="ECO:0007669"/>
    <property type="project" value="UniProtKB-SubCell"/>
</dbReference>
<keyword evidence="8 14" id="KW-0675">Receptor</keyword>
<dbReference type="Gene3D" id="2.170.130.10">
    <property type="entry name" value="TonB-dependent receptor, plug domain"/>
    <property type="match status" value="1"/>
</dbReference>
<evidence type="ECO:0000256" key="2">
    <source>
        <dbReference type="ARBA" id="ARBA00022448"/>
    </source>
</evidence>
<dbReference type="KEGG" id="fse:DI487_02410"/>
<dbReference type="Pfam" id="PF00593">
    <property type="entry name" value="TonB_dep_Rec_b-barrel"/>
    <property type="match status" value="1"/>
</dbReference>
<keyword evidence="3 10" id="KW-1134">Transmembrane beta strand</keyword>
<dbReference type="InterPro" id="IPR037066">
    <property type="entry name" value="Plug_dom_sf"/>
</dbReference>
<dbReference type="EMBL" id="CP029463">
    <property type="protein sequence ID" value="AWM12834.1"/>
    <property type="molecule type" value="Genomic_DNA"/>
</dbReference>
<feature type="domain" description="TonB-dependent receptor plug" evidence="13">
    <location>
        <begin position="50"/>
        <end position="143"/>
    </location>
</feature>
<proteinExistence type="inferred from homology"/>
<sequence length="608" mass="69602">MVKQLQVFLVFFIGLGVYAQQDTLVQLQEVTVADRQLKKFSGSQKLIVLSDSIIAKNKGSLTDLLRNNSSIYFKENGFGMVSSPSFRGTTASQTAVVWNGININSQFNGQTDFNTINVTDFDNVTIRPGGGSVTYGSGAIGGTVHLNNEMKFKTASVHAVRVNYGSFSTYGIRYGGVFSTQKFSSTIHFSRNESQNDYKYIGYDKKNENGFYQNNSFNTVFGYKLNGHNTLKFYTHYFDGERYFSGTISSPSKSKYLDLNMRNMVEWQMKSGRFTSQLKGAFLQENYKYYENRMSENFTHGTVESTIFKYDVIFEPSRKVRWNVILDYTQNNGRGSGIAKAKREIAGGSLLFQHKIAKTFQYEGSFRYEATSVYKSPLLFSLGGKWDVTTFYAIKINGSKNYRIPTFNDLYWQGSGNPNLKPEHSYQAELSQILSFSKFKFTATGYYYDITDMLRWVPNASGIWTPENTDKVSTYGAELGTEWQKKLGQTKLSFNLNYAYTVSENEQTRKQLIYVPFHKINGQVNVGYRRASLYYQFLFNGKVYTSNDNFYDLESYWLSNAGLQYDLGKKKNINVLFQVFNLENKAYQNVLSRPMPGRNYNLSINFKL</sequence>
<evidence type="ECO:0000259" key="12">
    <source>
        <dbReference type="Pfam" id="PF00593"/>
    </source>
</evidence>
<dbReference type="Gene3D" id="2.40.170.20">
    <property type="entry name" value="TonB-dependent receptor, beta-barrel domain"/>
    <property type="match status" value="1"/>
</dbReference>
<protein>
    <submittedName>
        <fullName evidence="14">TonB-dependent receptor</fullName>
    </submittedName>
</protein>
<keyword evidence="15" id="KW-1185">Reference proteome</keyword>
<evidence type="ECO:0000256" key="6">
    <source>
        <dbReference type="ARBA" id="ARBA00023077"/>
    </source>
</evidence>
<keyword evidence="6 11" id="KW-0798">TonB box</keyword>
<keyword evidence="9 10" id="KW-0998">Cell outer membrane</keyword>
<reference evidence="14 15" key="1">
    <citation type="submission" date="2018-05" db="EMBL/GenBank/DDBJ databases">
        <title>Flavobacterium sp. MEBiC07310.</title>
        <authorList>
            <person name="Baek K."/>
        </authorList>
    </citation>
    <scope>NUCLEOTIDE SEQUENCE [LARGE SCALE GENOMIC DNA]</scope>
    <source>
        <strain evidence="14 15">MEBiC07310</strain>
    </source>
</reference>
<dbReference type="InterPro" id="IPR012910">
    <property type="entry name" value="Plug_dom"/>
</dbReference>
<evidence type="ECO:0000256" key="10">
    <source>
        <dbReference type="PROSITE-ProRule" id="PRU01360"/>
    </source>
</evidence>
<evidence type="ECO:0000256" key="5">
    <source>
        <dbReference type="ARBA" id="ARBA00022729"/>
    </source>
</evidence>
<evidence type="ECO:0000256" key="9">
    <source>
        <dbReference type="ARBA" id="ARBA00023237"/>
    </source>
</evidence>
<dbReference type="GO" id="GO:0015344">
    <property type="term" value="F:siderophore uptake transmembrane transporter activity"/>
    <property type="evidence" value="ECO:0007669"/>
    <property type="project" value="TreeGrafter"/>
</dbReference>
<evidence type="ECO:0000313" key="15">
    <source>
        <dbReference type="Proteomes" id="UP000245429"/>
    </source>
</evidence>
<gene>
    <name evidence="14" type="ORF">DI487_02410</name>
</gene>
<keyword evidence="5" id="KW-0732">Signal</keyword>
<evidence type="ECO:0000256" key="8">
    <source>
        <dbReference type="ARBA" id="ARBA00023170"/>
    </source>
</evidence>
<dbReference type="Pfam" id="PF07715">
    <property type="entry name" value="Plug"/>
    <property type="match status" value="1"/>
</dbReference>
<comment type="subcellular location">
    <subcellularLocation>
        <location evidence="1 10">Cell outer membrane</location>
        <topology evidence="1 10">Multi-pass membrane protein</topology>
    </subcellularLocation>
</comment>
<dbReference type="AlphaFoldDB" id="A0A2U8QSN1"/>
<dbReference type="PROSITE" id="PS52016">
    <property type="entry name" value="TONB_DEPENDENT_REC_3"/>
    <property type="match status" value="1"/>
</dbReference>